<dbReference type="InterPro" id="IPR000192">
    <property type="entry name" value="Aminotrans_V_dom"/>
</dbReference>
<feature type="domain" description="Aminotransferase class V" evidence="2">
    <location>
        <begin position="25"/>
        <end position="95"/>
    </location>
</feature>
<dbReference type="Proteomes" id="UP000271603">
    <property type="component" value="Chromosome"/>
</dbReference>
<dbReference type="InterPro" id="IPR015424">
    <property type="entry name" value="PyrdxlP-dep_Trfase"/>
</dbReference>
<evidence type="ECO:0000313" key="3">
    <source>
        <dbReference type="EMBL" id="VEA73194.1"/>
    </source>
</evidence>
<proteinExistence type="predicted"/>
<evidence type="ECO:0000256" key="1">
    <source>
        <dbReference type="ARBA" id="ARBA00022898"/>
    </source>
</evidence>
<dbReference type="Pfam" id="PF00266">
    <property type="entry name" value="Aminotran_5"/>
    <property type="match status" value="1"/>
</dbReference>
<name>A0A447QT25_SERRU</name>
<dbReference type="InterPro" id="IPR015422">
    <property type="entry name" value="PyrdxlP-dep_Trfase_small"/>
</dbReference>
<keyword evidence="1" id="KW-0663">Pyridoxal phosphate</keyword>
<accession>A0A447QT25</accession>
<dbReference type="InterPro" id="IPR015421">
    <property type="entry name" value="PyrdxlP-dep_Trfase_major"/>
</dbReference>
<gene>
    <name evidence="3" type="ORF">NCTC9419_04822</name>
</gene>
<dbReference type="GO" id="GO:0016829">
    <property type="term" value="F:lyase activity"/>
    <property type="evidence" value="ECO:0007669"/>
    <property type="project" value="UniProtKB-KW"/>
</dbReference>
<organism evidence="3 4">
    <name type="scientific">Serratia rubidaea</name>
    <name type="common">Serratia marinorubra</name>
    <dbReference type="NCBI Taxonomy" id="61652"/>
    <lineage>
        <taxon>Bacteria</taxon>
        <taxon>Pseudomonadati</taxon>
        <taxon>Pseudomonadota</taxon>
        <taxon>Gammaproteobacteria</taxon>
        <taxon>Enterobacterales</taxon>
        <taxon>Yersiniaceae</taxon>
        <taxon>Serratia</taxon>
    </lineage>
</organism>
<sequence length="165" mass="18422">MTFTPERARAQFGALSQHYQDKPVIFFDGPGGSQVSRGVLDNMTGYLGSYNANLGGHYFSSKVTEQVMHNARESVRALLNAPAPDNIVFGMNMTSLTFHLSRIISRTGSPVMRLSSPRWTTTPMSPVGNRRRRISRPSYIIFRCVRRTARWTPSGCARRSPTKPG</sequence>
<reference evidence="3 4" key="1">
    <citation type="submission" date="2018-12" db="EMBL/GenBank/DDBJ databases">
        <authorList>
            <consortium name="Pathogen Informatics"/>
        </authorList>
    </citation>
    <scope>NUCLEOTIDE SEQUENCE [LARGE SCALE GENOMIC DNA]</scope>
    <source>
        <strain evidence="3 4">NCTC9419</strain>
    </source>
</reference>
<evidence type="ECO:0000313" key="4">
    <source>
        <dbReference type="Proteomes" id="UP000271603"/>
    </source>
</evidence>
<dbReference type="Gene3D" id="3.40.640.10">
    <property type="entry name" value="Type I PLP-dependent aspartate aminotransferase-like (Major domain)"/>
    <property type="match status" value="1"/>
</dbReference>
<dbReference type="EMBL" id="LR134155">
    <property type="protein sequence ID" value="VEA73194.1"/>
    <property type="molecule type" value="Genomic_DNA"/>
</dbReference>
<dbReference type="Gene3D" id="3.90.1150.10">
    <property type="entry name" value="Aspartate Aminotransferase, domain 1"/>
    <property type="match status" value="1"/>
</dbReference>
<evidence type="ECO:0000259" key="2">
    <source>
        <dbReference type="Pfam" id="PF00266"/>
    </source>
</evidence>
<protein>
    <submittedName>
        <fullName evidence="3">Bifunctional cysteine desulfurase/selenocysteine lyase</fullName>
    </submittedName>
</protein>
<keyword evidence="3" id="KW-0456">Lyase</keyword>
<dbReference type="AlphaFoldDB" id="A0A447QT25"/>
<dbReference type="SUPFAM" id="SSF53383">
    <property type="entry name" value="PLP-dependent transferases"/>
    <property type="match status" value="1"/>
</dbReference>